<dbReference type="Proteomes" id="UP000498740">
    <property type="component" value="Unassembled WGS sequence"/>
</dbReference>
<proteinExistence type="predicted"/>
<reference evidence="2 3" key="1">
    <citation type="submission" date="2020-05" db="EMBL/GenBank/DDBJ databases">
        <title>Whole genome shotgun sequence of Streptomyces microflavus NBRC 13062.</title>
        <authorList>
            <person name="Komaki H."/>
            <person name="Tamura T."/>
        </authorList>
    </citation>
    <scope>NUCLEOTIDE SEQUENCE [LARGE SCALE GENOMIC DNA]</scope>
    <source>
        <strain evidence="2 3">NBRC 13062</strain>
    </source>
</reference>
<dbReference type="AlphaFoldDB" id="A0A7J0D488"/>
<feature type="region of interest" description="Disordered" evidence="1">
    <location>
        <begin position="148"/>
        <end position="177"/>
    </location>
</feature>
<gene>
    <name evidence="2" type="ORF">Smic_81090</name>
</gene>
<feature type="region of interest" description="Disordered" evidence="1">
    <location>
        <begin position="116"/>
        <end position="135"/>
    </location>
</feature>
<comment type="caution">
    <text evidence="2">The sequence shown here is derived from an EMBL/GenBank/DDBJ whole genome shotgun (WGS) entry which is preliminary data.</text>
</comment>
<dbReference type="EMBL" id="BLWD01000002">
    <property type="protein sequence ID" value="GFN09553.1"/>
    <property type="molecule type" value="Genomic_DNA"/>
</dbReference>
<evidence type="ECO:0000313" key="2">
    <source>
        <dbReference type="EMBL" id="GFN09553.1"/>
    </source>
</evidence>
<accession>A0A7J0D488</accession>
<sequence>MSREVAVPVDADTLPVLELDDLAQEGEAALVARGAAYAKEYGRIQGVSTTLAKNLAVVVVALRVQHDDMRGSSHEYRQTVSDMYRQAGLPADSQGALQNTVRWHVGNLLRRTMTPRQLEANNLQPTSPLERLQDSRKTNSAIIKAAKVSQAVTESKPTPSRRKADADEPSTGTEIKATADHLRLASVVVDILGQLDKNVIKRHMTAGQRAALDADLAKMERKIASLRTVTKKPRSGA</sequence>
<name>A0A7J0D488_STRMI</name>
<organism evidence="2 3">
    <name type="scientific">Streptomyces microflavus</name>
    <name type="common">Streptomyces lipmanii</name>
    <dbReference type="NCBI Taxonomy" id="1919"/>
    <lineage>
        <taxon>Bacteria</taxon>
        <taxon>Bacillati</taxon>
        <taxon>Actinomycetota</taxon>
        <taxon>Actinomycetes</taxon>
        <taxon>Kitasatosporales</taxon>
        <taxon>Streptomycetaceae</taxon>
        <taxon>Streptomyces</taxon>
    </lineage>
</organism>
<protein>
    <submittedName>
        <fullName evidence="2">Uncharacterized protein</fullName>
    </submittedName>
</protein>
<evidence type="ECO:0000256" key="1">
    <source>
        <dbReference type="SAM" id="MobiDB-lite"/>
    </source>
</evidence>
<evidence type="ECO:0000313" key="3">
    <source>
        <dbReference type="Proteomes" id="UP000498740"/>
    </source>
</evidence>